<sequence length="755" mass="81466">MADPSALAAPQLGNPVPAADPKPLPAVPVTAPTTTAPGAPLAQEQLAHDAATPVSLPTTASTALPADTDTEVLPVGDGVHPIHQAEAVQDAPDQLVEAQVEKVKGAEREAKGHEEQGTVVPGIEDDKLWAMRRRFDAQVVHVLSPPTKLPAGEPDLRPSTLPTVPFNSDLLKNNLERVYATAGIWGIYAAREMMRLMSWSPEDRKRTGCFCTAYFIAWWFSLVIPLIVGLLITLIVYTPSRKFLFPPVPPPRGQPPSATDPTNRKGDESMLAGVGHPVEHRSKAEQIEQQAWEFTNVIQRFGVRVVVGGHKKGHHGNGAVGKKEAVESSDDDSDAEDEIELPSQVEGAVVETEDGSVKELTAKQKRKLKAKEAKAKRDAMVGNLAKGTQDGLGDFADALERFANALTPPRPYPKNQARYKLAGAIFVPILLATAVVPAHIWSQAVSFAFGVGWFGQPLLIRAATKFVEKVPDWQEKLDLRNSIFSGVPTNAQLTLHLLRVAETSFNPIPAPPPPPTAADVKDEVSKTGLDPDGAETAEGADIKVDEHGEPVVEGEGDGKEGRGVVGAVAQTGKKTLFGGLKLAAKKAATFKADVSVEGAKQKVGNRVDRFFYQSRAKDPETPETFPAKLDGTSGHLIITFGPQTPPTLSFVPLKSPFEKPSFEKPVADLVEIKKRGVFIARAVLGWAASINLQGMGLVMRFKDHVERATDGLGKGDDPHEETHEGELWSFSHVGRRDELFARLVSIFPGHKWEML</sequence>
<evidence type="ECO:0000256" key="2">
    <source>
        <dbReference type="SAM" id="Phobius"/>
    </source>
</evidence>
<reference evidence="3 4" key="1">
    <citation type="submission" date="2016-07" db="EMBL/GenBank/DDBJ databases">
        <title>Pervasive Adenine N6-methylation of Active Genes in Fungi.</title>
        <authorList>
            <consortium name="DOE Joint Genome Institute"/>
            <person name="Mondo S.J."/>
            <person name="Dannebaum R.O."/>
            <person name="Kuo R.C."/>
            <person name="Labutti K."/>
            <person name="Haridas S."/>
            <person name="Kuo A."/>
            <person name="Salamov A."/>
            <person name="Ahrendt S.R."/>
            <person name="Lipzen A."/>
            <person name="Sullivan W."/>
            <person name="Andreopoulos W.B."/>
            <person name="Clum A."/>
            <person name="Lindquist E."/>
            <person name="Daum C."/>
            <person name="Ramamoorthy G.K."/>
            <person name="Gryganskyi A."/>
            <person name="Culley D."/>
            <person name="Magnuson J.K."/>
            <person name="James T.Y."/>
            <person name="O'Malley M.A."/>
            <person name="Stajich J.E."/>
            <person name="Spatafora J.W."/>
            <person name="Visel A."/>
            <person name="Grigoriev I.V."/>
        </authorList>
    </citation>
    <scope>NUCLEOTIDE SEQUENCE [LARGE SCALE GENOMIC DNA]</scope>
    <source>
        <strain evidence="3 4">62-1032</strain>
    </source>
</reference>
<keyword evidence="2" id="KW-0812">Transmembrane</keyword>
<dbReference type="EMBL" id="MCGR01000002">
    <property type="protein sequence ID" value="ORY91795.1"/>
    <property type="molecule type" value="Genomic_DNA"/>
</dbReference>
<dbReference type="STRING" id="106004.A0A1Y2G336"/>
<dbReference type="OrthoDB" id="1708389at2759"/>
<name>A0A1Y2G336_9BASI</name>
<dbReference type="Proteomes" id="UP000193467">
    <property type="component" value="Unassembled WGS sequence"/>
</dbReference>
<dbReference type="InterPro" id="IPR021709">
    <property type="entry name" value="DUF3292"/>
</dbReference>
<feature type="compositionally biased region" description="Low complexity" evidence="1">
    <location>
        <begin position="27"/>
        <end position="42"/>
    </location>
</feature>
<keyword evidence="4" id="KW-1185">Reference proteome</keyword>
<organism evidence="3 4">
    <name type="scientific">Leucosporidium creatinivorum</name>
    <dbReference type="NCBI Taxonomy" id="106004"/>
    <lineage>
        <taxon>Eukaryota</taxon>
        <taxon>Fungi</taxon>
        <taxon>Dikarya</taxon>
        <taxon>Basidiomycota</taxon>
        <taxon>Pucciniomycotina</taxon>
        <taxon>Microbotryomycetes</taxon>
        <taxon>Leucosporidiales</taxon>
        <taxon>Leucosporidium</taxon>
    </lineage>
</organism>
<protein>
    <submittedName>
        <fullName evidence="3">Uncharacterized protein</fullName>
    </submittedName>
</protein>
<evidence type="ECO:0000313" key="4">
    <source>
        <dbReference type="Proteomes" id="UP000193467"/>
    </source>
</evidence>
<accession>A0A1Y2G336</accession>
<keyword evidence="2" id="KW-1133">Transmembrane helix</keyword>
<feature type="region of interest" description="Disordered" evidence="1">
    <location>
        <begin position="246"/>
        <end position="271"/>
    </location>
</feature>
<proteinExistence type="predicted"/>
<feature type="transmembrane region" description="Helical" evidence="2">
    <location>
        <begin position="216"/>
        <end position="237"/>
    </location>
</feature>
<gene>
    <name evidence="3" type="ORF">BCR35DRAFT_299140</name>
</gene>
<dbReference type="Pfam" id="PF11696">
    <property type="entry name" value="DUF3292"/>
    <property type="match status" value="1"/>
</dbReference>
<feature type="compositionally biased region" description="Acidic residues" evidence="1">
    <location>
        <begin position="327"/>
        <end position="340"/>
    </location>
</feature>
<feature type="transmembrane region" description="Helical" evidence="2">
    <location>
        <begin position="421"/>
        <end position="441"/>
    </location>
</feature>
<feature type="region of interest" description="Disordered" evidence="1">
    <location>
        <begin position="1"/>
        <end position="75"/>
    </location>
</feature>
<comment type="caution">
    <text evidence="3">The sequence shown here is derived from an EMBL/GenBank/DDBJ whole genome shotgun (WGS) entry which is preliminary data.</text>
</comment>
<keyword evidence="2" id="KW-0472">Membrane</keyword>
<dbReference type="AlphaFoldDB" id="A0A1Y2G336"/>
<dbReference type="InParanoid" id="A0A1Y2G336"/>
<evidence type="ECO:0000256" key="1">
    <source>
        <dbReference type="SAM" id="MobiDB-lite"/>
    </source>
</evidence>
<dbReference type="PANTHER" id="PTHR38694">
    <property type="entry name" value="CONSERVED EXPRESSED PROTEIN"/>
    <property type="match status" value="1"/>
</dbReference>
<dbReference type="PANTHER" id="PTHR38694:SF1">
    <property type="entry name" value="PEROXIN DOMAIN-CONTAINING PROTEIN"/>
    <property type="match status" value="1"/>
</dbReference>
<feature type="region of interest" description="Disordered" evidence="1">
    <location>
        <begin position="506"/>
        <end position="540"/>
    </location>
</feature>
<feature type="region of interest" description="Disordered" evidence="1">
    <location>
        <begin position="311"/>
        <end position="342"/>
    </location>
</feature>
<evidence type="ECO:0000313" key="3">
    <source>
        <dbReference type="EMBL" id="ORY91795.1"/>
    </source>
</evidence>